<evidence type="ECO:0000313" key="7">
    <source>
        <dbReference type="EMBL" id="KAL0911837.1"/>
    </source>
</evidence>
<feature type="compositionally biased region" description="Low complexity" evidence="6">
    <location>
        <begin position="445"/>
        <end position="457"/>
    </location>
</feature>
<evidence type="ECO:0000256" key="5">
    <source>
        <dbReference type="ARBA" id="ARBA00022737"/>
    </source>
</evidence>
<proteinExistence type="predicted"/>
<keyword evidence="3" id="KW-0853">WD repeat</keyword>
<evidence type="ECO:0000256" key="6">
    <source>
        <dbReference type="SAM" id="MobiDB-lite"/>
    </source>
</evidence>
<evidence type="ECO:0000256" key="4">
    <source>
        <dbReference type="ARBA" id="ARBA00022694"/>
    </source>
</evidence>
<gene>
    <name evidence="7" type="ORF">M5K25_017761</name>
</gene>
<comment type="caution">
    <text evidence="7">The sequence shown here is derived from an EMBL/GenBank/DDBJ whole genome shotgun (WGS) entry which is preliminary data.</text>
</comment>
<keyword evidence="4" id="KW-0819">tRNA processing</keyword>
<dbReference type="InterPro" id="IPR036322">
    <property type="entry name" value="WD40_repeat_dom_sf"/>
</dbReference>
<dbReference type="GO" id="GO:0005737">
    <property type="term" value="C:cytoplasm"/>
    <property type="evidence" value="ECO:0007669"/>
    <property type="project" value="UniProtKB-SubCell"/>
</dbReference>
<protein>
    <submittedName>
        <fullName evidence="7">Uncharacterized protein</fullName>
    </submittedName>
</protein>
<keyword evidence="5" id="KW-0677">Repeat</keyword>
<keyword evidence="2" id="KW-0963">Cytoplasm</keyword>
<accession>A0ABD0UGE2</accession>
<evidence type="ECO:0000256" key="3">
    <source>
        <dbReference type="ARBA" id="ARBA00022574"/>
    </source>
</evidence>
<name>A0ABD0UGE2_DENTH</name>
<dbReference type="PANTHER" id="PTHR14344">
    <property type="entry name" value="WD REPEAT PROTEIN"/>
    <property type="match status" value="1"/>
</dbReference>
<sequence length="636" mass="70592">MPLATVAAIGLSIDIDHLGDVWRSIINPSEAEGVYCGRLFARLRNPLKLSGLEMLRCRAKADQKLRHFDRKQRRKIACFKGGVQIASLPRFLPGFLASLILRLSLPVESGEMRVQSEAATGAHSLSSKSEYVRCLCFAHENVLYVATNNGILYHVEICNPGAVRWIQLAQVSKESPVICMDLMSMRSCKTSFMEYAIAIGDGMGKATVMKLISGKSTSMVVFSLTWTAEKKTQLLGIYWCKSLGCRQVLVDPRGVLKLWKLNIALDSDTDDNNLKPKVSFVAEFTSYFGARIMCLDASTREQVLVCGDQRGNLTVYPLLEDIMNADSIEIVEKVSIINQFKGAHGISTVTSIMITMLGFNQLEIRTAFPKDAAYLNVAIANYVEMEIVCGCGHATGEWVKSGNSQTPLGTQQINVGDDEPSQFMDIGADGSMPTKWSDVQVMEDSTTTTKKSLPSSDKGGDIKRKSKTSAIDQDIHECICLMVDSVNEVANAIKSSTTSPQQIRNMYTELMFELTNIPGFSKEEREFQKSSLSSTCLRVEGKRGRAWEREEEICEGEFVRVFTKVAPSKGSVHLLRASSWIFEGLGGVHFSEKRRFSAGFGWKQKEVRFSASFRRKRKESKVLCLTGLVKRSVSII</sequence>
<dbReference type="EMBL" id="JANQDX010000014">
    <property type="protein sequence ID" value="KAL0911837.1"/>
    <property type="molecule type" value="Genomic_DNA"/>
</dbReference>
<dbReference type="Proteomes" id="UP001552299">
    <property type="component" value="Unassembled WGS sequence"/>
</dbReference>
<evidence type="ECO:0000256" key="2">
    <source>
        <dbReference type="ARBA" id="ARBA00022490"/>
    </source>
</evidence>
<evidence type="ECO:0000256" key="1">
    <source>
        <dbReference type="ARBA" id="ARBA00004496"/>
    </source>
</evidence>
<dbReference type="GO" id="GO:0008033">
    <property type="term" value="P:tRNA processing"/>
    <property type="evidence" value="ECO:0007669"/>
    <property type="project" value="UniProtKB-KW"/>
</dbReference>
<feature type="region of interest" description="Disordered" evidence="6">
    <location>
        <begin position="444"/>
        <end position="466"/>
    </location>
</feature>
<dbReference type="AlphaFoldDB" id="A0ABD0UGE2"/>
<keyword evidence="8" id="KW-1185">Reference proteome</keyword>
<dbReference type="InterPro" id="IPR051973">
    <property type="entry name" value="tRNA_Anticodon_Mtase-Reg"/>
</dbReference>
<organism evidence="7 8">
    <name type="scientific">Dendrobium thyrsiflorum</name>
    <name type="common">Pinecone-like raceme dendrobium</name>
    <name type="synonym">Orchid</name>
    <dbReference type="NCBI Taxonomy" id="117978"/>
    <lineage>
        <taxon>Eukaryota</taxon>
        <taxon>Viridiplantae</taxon>
        <taxon>Streptophyta</taxon>
        <taxon>Embryophyta</taxon>
        <taxon>Tracheophyta</taxon>
        <taxon>Spermatophyta</taxon>
        <taxon>Magnoliopsida</taxon>
        <taxon>Liliopsida</taxon>
        <taxon>Asparagales</taxon>
        <taxon>Orchidaceae</taxon>
        <taxon>Epidendroideae</taxon>
        <taxon>Malaxideae</taxon>
        <taxon>Dendrobiinae</taxon>
        <taxon>Dendrobium</taxon>
    </lineage>
</organism>
<evidence type="ECO:0000313" key="8">
    <source>
        <dbReference type="Proteomes" id="UP001552299"/>
    </source>
</evidence>
<dbReference type="SUPFAM" id="SSF50978">
    <property type="entry name" value="WD40 repeat-like"/>
    <property type="match status" value="1"/>
</dbReference>
<comment type="subcellular location">
    <subcellularLocation>
        <location evidence="1">Cytoplasm</location>
    </subcellularLocation>
</comment>
<reference evidence="7 8" key="1">
    <citation type="journal article" date="2024" name="Plant Biotechnol. J.">
        <title>Dendrobium thyrsiflorum genome and its molecular insights into genes involved in important horticultural traits.</title>
        <authorList>
            <person name="Chen B."/>
            <person name="Wang J.Y."/>
            <person name="Zheng P.J."/>
            <person name="Li K.L."/>
            <person name="Liang Y.M."/>
            <person name="Chen X.F."/>
            <person name="Zhang C."/>
            <person name="Zhao X."/>
            <person name="He X."/>
            <person name="Zhang G.Q."/>
            <person name="Liu Z.J."/>
            <person name="Xu Q."/>
        </authorList>
    </citation>
    <scope>NUCLEOTIDE SEQUENCE [LARGE SCALE GENOMIC DNA]</scope>
    <source>
        <strain evidence="7">GZMU011</strain>
    </source>
</reference>
<dbReference type="PANTHER" id="PTHR14344:SF3">
    <property type="entry name" value="WD REPEAT-CONTAINING PROTEIN 6"/>
    <property type="match status" value="1"/>
</dbReference>